<keyword evidence="2" id="KW-0067">ATP-binding</keyword>
<dbReference type="GeneID" id="73795724"/>
<proteinExistence type="predicted"/>
<dbReference type="FunFam" id="3.40.50.300:FF:000905">
    <property type="entry name" value="Heme ABC transporter ATP-binding protein"/>
    <property type="match status" value="1"/>
</dbReference>
<gene>
    <name evidence="5" type="ORF">EDD61_10161</name>
</gene>
<dbReference type="PROSITE" id="PS00211">
    <property type="entry name" value="ABC_TRANSPORTER_1"/>
    <property type="match status" value="2"/>
</dbReference>
<organism evidence="5 6">
    <name type="scientific">Longicatena caecimuris</name>
    <dbReference type="NCBI Taxonomy" id="1796635"/>
    <lineage>
        <taxon>Bacteria</taxon>
        <taxon>Bacillati</taxon>
        <taxon>Bacillota</taxon>
        <taxon>Erysipelotrichia</taxon>
        <taxon>Erysipelotrichales</taxon>
        <taxon>Erysipelotrichaceae</taxon>
        <taxon>Longicatena</taxon>
    </lineage>
</organism>
<dbReference type="FunFam" id="3.40.50.300:FF:000011">
    <property type="entry name" value="Putative ABC transporter ATP-binding component"/>
    <property type="match status" value="1"/>
</dbReference>
<dbReference type="InterPro" id="IPR027417">
    <property type="entry name" value="P-loop_NTPase"/>
</dbReference>
<comment type="caution">
    <text evidence="5">The sequence shown here is derived from an EMBL/GenBank/DDBJ whole genome shotgun (WGS) entry which is preliminary data.</text>
</comment>
<name>A0A4R3TLY9_9FIRM</name>
<evidence type="ECO:0000259" key="4">
    <source>
        <dbReference type="PROSITE" id="PS50893"/>
    </source>
</evidence>
<evidence type="ECO:0000256" key="2">
    <source>
        <dbReference type="ARBA" id="ARBA00022840"/>
    </source>
</evidence>
<dbReference type="InterPro" id="IPR051309">
    <property type="entry name" value="ABCF_ATPase"/>
</dbReference>
<dbReference type="AlphaFoldDB" id="A0A4R3TLY9"/>
<dbReference type="Gene3D" id="3.40.50.300">
    <property type="entry name" value="P-loop containing nucleotide triphosphate hydrolases"/>
    <property type="match status" value="2"/>
</dbReference>
<evidence type="ECO:0000313" key="5">
    <source>
        <dbReference type="EMBL" id="TCU63410.1"/>
    </source>
</evidence>
<evidence type="ECO:0000256" key="1">
    <source>
        <dbReference type="ARBA" id="ARBA00022741"/>
    </source>
</evidence>
<reference evidence="5 6" key="1">
    <citation type="submission" date="2019-03" db="EMBL/GenBank/DDBJ databases">
        <title>Genomic Encyclopedia of Type Strains, Phase IV (KMG-IV): sequencing the most valuable type-strain genomes for metagenomic binning, comparative biology and taxonomic classification.</title>
        <authorList>
            <person name="Goeker M."/>
        </authorList>
    </citation>
    <scope>NUCLEOTIDE SEQUENCE [LARGE SCALE GENOMIC DNA]</scope>
    <source>
        <strain evidence="5 6">DSM 29481</strain>
    </source>
</reference>
<dbReference type="GO" id="GO:0005524">
    <property type="term" value="F:ATP binding"/>
    <property type="evidence" value="ECO:0007669"/>
    <property type="project" value="UniProtKB-KW"/>
</dbReference>
<dbReference type="PROSITE" id="PS50893">
    <property type="entry name" value="ABC_TRANSPORTER_2"/>
    <property type="match status" value="2"/>
</dbReference>
<accession>A0A4R3TLY9</accession>
<keyword evidence="3" id="KW-0175">Coiled coil</keyword>
<sequence length="517" mass="58664">MSIVNVSHVSHSFGGRQILEDVSFRLLNGEHVGLIGANGEGKSTFLNILTGKLVPEEGTVEWCNRITVGYLDQHTVLTKGKSIQNVLQDAFAHLFDLEQEMMNLYEKMSDCSDTEMEAYMQEVGELQDILEHSGFYMIDTKINEVAQGLGLMDIGLEKDVSMLSGGQRSKVLLCKLLLENPMILILDEPTNYLDENHIQWLTNFLCNYENAFILVSHDIPFLNQVVNIIYHVENCVLTRYVGDYDYFLEQHALKKRQLEAAYRKQQKEIEDLEDFIARNKARVATRNMAHSRQKKLDKMDIITKPKEKVKPVFGFQPSRTTGRIVFETNALVIGYGEPLCRPLHLNFERNKKIAIKGVNGLGKTTLLKTLLGLLPPVSGNVEVDPFAEIGFFEQEEVATGISALDYFWQEYPAYTNGEVRAALAKCGLTTDHIESGMCVLSGGEQAKVRLCILMNRPCNVLVLDEPTNHLDVDAKEELKRALKEYHQSVLLVSHDPDFYEDLVDEVWNLEDWTTKIL</sequence>
<dbReference type="CDD" id="cd03221">
    <property type="entry name" value="ABCF_EF-3"/>
    <property type="match status" value="1"/>
</dbReference>
<evidence type="ECO:0000313" key="6">
    <source>
        <dbReference type="Proteomes" id="UP000295773"/>
    </source>
</evidence>
<feature type="domain" description="ABC transporter" evidence="4">
    <location>
        <begin position="4"/>
        <end position="258"/>
    </location>
</feature>
<dbReference type="EMBL" id="SMBP01000001">
    <property type="protein sequence ID" value="TCU63410.1"/>
    <property type="molecule type" value="Genomic_DNA"/>
</dbReference>
<dbReference type="InterPro" id="IPR032781">
    <property type="entry name" value="ABC_tran_Xtn"/>
</dbReference>
<keyword evidence="1" id="KW-0547">Nucleotide-binding</keyword>
<dbReference type="InterPro" id="IPR003593">
    <property type="entry name" value="AAA+_ATPase"/>
</dbReference>
<dbReference type="GO" id="GO:0016887">
    <property type="term" value="F:ATP hydrolysis activity"/>
    <property type="evidence" value="ECO:0007669"/>
    <property type="project" value="InterPro"/>
</dbReference>
<feature type="coiled-coil region" evidence="3">
    <location>
        <begin position="248"/>
        <end position="282"/>
    </location>
</feature>
<dbReference type="InterPro" id="IPR017871">
    <property type="entry name" value="ABC_transporter-like_CS"/>
</dbReference>
<dbReference type="Pfam" id="PF12848">
    <property type="entry name" value="ABC_tran_Xtn"/>
    <property type="match status" value="1"/>
</dbReference>
<dbReference type="PANTHER" id="PTHR42855">
    <property type="entry name" value="ABC TRANSPORTER ATP-BINDING SUBUNIT"/>
    <property type="match status" value="1"/>
</dbReference>
<keyword evidence="6" id="KW-1185">Reference proteome</keyword>
<dbReference type="SUPFAM" id="SSF52540">
    <property type="entry name" value="P-loop containing nucleoside triphosphate hydrolases"/>
    <property type="match status" value="2"/>
</dbReference>
<dbReference type="SMART" id="SM00382">
    <property type="entry name" value="AAA"/>
    <property type="match status" value="2"/>
</dbReference>
<protein>
    <submittedName>
        <fullName evidence="5">ATPase subunit of ABC transporter with duplicated ATPase domains</fullName>
    </submittedName>
</protein>
<dbReference type="Proteomes" id="UP000295773">
    <property type="component" value="Unassembled WGS sequence"/>
</dbReference>
<dbReference type="RefSeq" id="WP_008688338.1">
    <property type="nucleotide sequence ID" value="NZ_AP024510.1"/>
</dbReference>
<evidence type="ECO:0000256" key="3">
    <source>
        <dbReference type="SAM" id="Coils"/>
    </source>
</evidence>
<feature type="domain" description="ABC transporter" evidence="4">
    <location>
        <begin position="325"/>
        <end position="517"/>
    </location>
</feature>
<dbReference type="Pfam" id="PF00005">
    <property type="entry name" value="ABC_tran"/>
    <property type="match status" value="2"/>
</dbReference>
<dbReference type="InterPro" id="IPR003439">
    <property type="entry name" value="ABC_transporter-like_ATP-bd"/>
</dbReference>
<dbReference type="PANTHER" id="PTHR42855:SF2">
    <property type="entry name" value="DRUG RESISTANCE ABC TRANSPORTER,ATP-BINDING PROTEIN"/>
    <property type="match status" value="1"/>
</dbReference>